<evidence type="ECO:0000256" key="1">
    <source>
        <dbReference type="ARBA" id="ARBA00022676"/>
    </source>
</evidence>
<reference evidence="5" key="1">
    <citation type="journal article" date="2019" name="Int. J. Syst. Evol. Microbiol.">
        <title>The Global Catalogue of Microorganisms (GCM) 10K type strain sequencing project: providing services to taxonomists for standard genome sequencing and annotation.</title>
        <authorList>
            <consortium name="The Broad Institute Genomics Platform"/>
            <consortium name="The Broad Institute Genome Sequencing Center for Infectious Disease"/>
            <person name="Wu L."/>
            <person name="Ma J."/>
        </authorList>
    </citation>
    <scope>NUCLEOTIDE SEQUENCE [LARGE SCALE GENOMIC DNA]</scope>
    <source>
        <strain evidence="5">JCM 16722</strain>
    </source>
</reference>
<dbReference type="InterPro" id="IPR029044">
    <property type="entry name" value="Nucleotide-diphossugar_trans"/>
</dbReference>
<dbReference type="Proteomes" id="UP001500167">
    <property type="component" value="Unassembled WGS sequence"/>
</dbReference>
<accession>A0ABP7ZQN0</accession>
<dbReference type="Gene3D" id="3.90.550.10">
    <property type="entry name" value="Spore Coat Polysaccharide Biosynthesis Protein SpsA, Chain A"/>
    <property type="match status" value="1"/>
</dbReference>
<evidence type="ECO:0000313" key="4">
    <source>
        <dbReference type="EMBL" id="GAA4168099.1"/>
    </source>
</evidence>
<proteinExistence type="predicted"/>
<name>A0ABP7ZQN0_9SPHI</name>
<sequence>MQVKVSVIIPFFNAANYIANCVHCLFGQTLSETEFIFVNDCSTDDSLIILENTIAIYFHRGRTVKIINHAENKGAATARNSGLAHASGECIGWLDSDDWIDTHLFEEMYSKLIQDEADIVWCDFYNTYHDREDYIRQEYSAKSHDCIKGLIKGDLMGGLCNKLVRRSVFTDHQIQFPDGMNMCEDLRVSVQLFYYAKRVSYLHAAYYHYVKYRADSISSSRVGSDQADQGWIENVKGIAAFVASKSDLALSEEIQLLKLRPKKNLLVNGTTVAAYKTWRGIFPEANDFIWKTQLPAHYKVLAWCANHKLWAPISLALWAKGWIR</sequence>
<keyword evidence="1" id="KW-0328">Glycosyltransferase</keyword>
<keyword evidence="2" id="KW-0808">Transferase</keyword>
<evidence type="ECO:0000259" key="3">
    <source>
        <dbReference type="Pfam" id="PF00535"/>
    </source>
</evidence>
<dbReference type="SUPFAM" id="SSF53448">
    <property type="entry name" value="Nucleotide-diphospho-sugar transferases"/>
    <property type="match status" value="1"/>
</dbReference>
<dbReference type="PANTHER" id="PTHR22916:SF51">
    <property type="entry name" value="GLYCOSYLTRANSFERASE EPSH-RELATED"/>
    <property type="match status" value="1"/>
</dbReference>
<feature type="domain" description="Glycosyltransferase 2-like" evidence="3">
    <location>
        <begin position="6"/>
        <end position="169"/>
    </location>
</feature>
<gene>
    <name evidence="4" type="ORF">GCM10022218_02460</name>
</gene>
<dbReference type="EMBL" id="BAAAZK010000002">
    <property type="protein sequence ID" value="GAA4168099.1"/>
    <property type="molecule type" value="Genomic_DNA"/>
</dbReference>
<organism evidence="4 5">
    <name type="scientific">Sphingobacterium ginsenosidimutans</name>
    <dbReference type="NCBI Taxonomy" id="687845"/>
    <lineage>
        <taxon>Bacteria</taxon>
        <taxon>Pseudomonadati</taxon>
        <taxon>Bacteroidota</taxon>
        <taxon>Sphingobacteriia</taxon>
        <taxon>Sphingobacteriales</taxon>
        <taxon>Sphingobacteriaceae</taxon>
        <taxon>Sphingobacterium</taxon>
    </lineage>
</organism>
<dbReference type="RefSeq" id="WP_346083762.1">
    <property type="nucleotide sequence ID" value="NZ_BAAAZK010000002.1"/>
</dbReference>
<dbReference type="CDD" id="cd00761">
    <property type="entry name" value="Glyco_tranf_GTA_type"/>
    <property type="match status" value="1"/>
</dbReference>
<comment type="caution">
    <text evidence="4">The sequence shown here is derived from an EMBL/GenBank/DDBJ whole genome shotgun (WGS) entry which is preliminary data.</text>
</comment>
<protein>
    <submittedName>
        <fullName evidence="4">Glycosyltransferase family 2 protein</fullName>
    </submittedName>
</protein>
<dbReference type="Pfam" id="PF00535">
    <property type="entry name" value="Glycos_transf_2"/>
    <property type="match status" value="1"/>
</dbReference>
<dbReference type="PANTHER" id="PTHR22916">
    <property type="entry name" value="GLYCOSYLTRANSFERASE"/>
    <property type="match status" value="1"/>
</dbReference>
<keyword evidence="5" id="KW-1185">Reference proteome</keyword>
<dbReference type="InterPro" id="IPR001173">
    <property type="entry name" value="Glyco_trans_2-like"/>
</dbReference>
<evidence type="ECO:0000313" key="5">
    <source>
        <dbReference type="Proteomes" id="UP001500167"/>
    </source>
</evidence>
<evidence type="ECO:0000256" key="2">
    <source>
        <dbReference type="ARBA" id="ARBA00022679"/>
    </source>
</evidence>